<dbReference type="Proteomes" id="UP000818624">
    <property type="component" value="Chromosome 4"/>
</dbReference>
<accession>A0ABY8EXF5</accession>
<evidence type="ECO:0000313" key="3">
    <source>
        <dbReference type="Proteomes" id="UP000818624"/>
    </source>
</evidence>
<dbReference type="EMBL" id="CP046237">
    <property type="protein sequence ID" value="WFD49290.1"/>
    <property type="molecule type" value="Genomic_DNA"/>
</dbReference>
<evidence type="ECO:0000259" key="1">
    <source>
        <dbReference type="PROSITE" id="PS52032"/>
    </source>
</evidence>
<name>A0ABY8EXF5_MALFU</name>
<sequence length="219" mass="23494">MLGRHAPPGVLATRLPPGRRASCAMSLNVNGFPDEGLLHDEQVFARLQPLVAPLVSYLGSRSLRVLSTGAELDGKQLAKFVYDLGVFQEKVLGFGALRPANPEGATEAEKQPLRLPASVLLTHPSMSDFSPLTTDAPLYAVLQAAFAFLAERGESAWDFGDAGKRRLYVALVAHVRTALQKAQVLPAVRLAAAPDMAEAEATHLRALATRMGCTYQGKH</sequence>
<feature type="domain" description="Chromo" evidence="1">
    <location>
        <begin position="23"/>
        <end position="219"/>
    </location>
</feature>
<gene>
    <name evidence="2" type="primary">ssr2_1</name>
    <name evidence="2" type="ORF">GLX27_003970</name>
</gene>
<keyword evidence="3" id="KW-1185">Reference proteome</keyword>
<organism evidence="2 3">
    <name type="scientific">Malassezia furfur</name>
    <name type="common">Pityriasis versicolor infection agent</name>
    <name type="synonym">Pityrosporum furfur</name>
    <dbReference type="NCBI Taxonomy" id="55194"/>
    <lineage>
        <taxon>Eukaryota</taxon>
        <taxon>Fungi</taxon>
        <taxon>Dikarya</taxon>
        <taxon>Basidiomycota</taxon>
        <taxon>Ustilaginomycotina</taxon>
        <taxon>Malasseziomycetes</taxon>
        <taxon>Malasseziales</taxon>
        <taxon>Malasseziaceae</taxon>
        <taxon>Malassezia</taxon>
    </lineage>
</organism>
<proteinExistence type="predicted"/>
<evidence type="ECO:0000313" key="2">
    <source>
        <dbReference type="EMBL" id="WFD49290.1"/>
    </source>
</evidence>
<dbReference type="InterPro" id="IPR049898">
    <property type="entry name" value="MARR_BRCT_CHROMO"/>
</dbReference>
<protein>
    <submittedName>
        <fullName evidence="2">SWI/SNF and RSC complex subunit Ssr2</fullName>
    </submittedName>
</protein>
<reference evidence="2 3" key="1">
    <citation type="journal article" date="2020" name="Elife">
        <title>Loss of centromere function drives karyotype evolution in closely related Malassezia species.</title>
        <authorList>
            <person name="Sankaranarayanan S.R."/>
            <person name="Ianiri G."/>
            <person name="Coelho M.A."/>
            <person name="Reza M.H."/>
            <person name="Thimmappa B.C."/>
            <person name="Ganguly P."/>
            <person name="Vadnala R.N."/>
            <person name="Sun S."/>
            <person name="Siddharthan R."/>
            <person name="Tellgren-Roth C."/>
            <person name="Dawson T.L."/>
            <person name="Heitman J."/>
            <person name="Sanyal K."/>
        </authorList>
    </citation>
    <scope>NUCLEOTIDE SEQUENCE [LARGE SCALE GENOMIC DNA]</scope>
    <source>
        <strain evidence="2">CBS14141</strain>
    </source>
</reference>
<dbReference type="PROSITE" id="PS52032">
    <property type="entry name" value="MARR_BRCT_CHROMO"/>
    <property type="match status" value="1"/>
</dbReference>